<sequence length="67" mass="8434">MLSFLTCQEYLLNCYFFWCVLTLKTYLVYVDEKLKSKCLRVFKKVFWKLMNKKKRKLYYNICYVIFM</sequence>
<evidence type="ECO:0000313" key="4">
    <source>
        <dbReference type="Proteomes" id="UP000684084"/>
    </source>
</evidence>
<accession>A0A915ZWT8</accession>
<proteinExistence type="predicted"/>
<reference evidence="3" key="1">
    <citation type="submission" date="2020-05" db="EMBL/GenBank/DDBJ databases">
        <authorList>
            <person name="Rincon C."/>
            <person name="Sanders R I."/>
            <person name="Robbins C."/>
            <person name="Chaturvedi A."/>
        </authorList>
    </citation>
    <scope>NUCLEOTIDE SEQUENCE</scope>
    <source>
        <strain evidence="3">CHB12</strain>
    </source>
</reference>
<protein>
    <submittedName>
        <fullName evidence="3">Uncharacterized protein</fullName>
    </submittedName>
</protein>
<dbReference type="EMBL" id="CAGKOT010000072">
    <property type="protein sequence ID" value="CAB5391300.1"/>
    <property type="molecule type" value="Genomic_DNA"/>
</dbReference>
<gene>
    <name evidence="2" type="ORF">CHRIB12_LOCUS21894</name>
    <name evidence="3" type="ORF">CHRIB12_LOCUS21919</name>
</gene>
<evidence type="ECO:0000313" key="2">
    <source>
        <dbReference type="EMBL" id="CAB5391300.1"/>
    </source>
</evidence>
<keyword evidence="1" id="KW-0472">Membrane</keyword>
<keyword evidence="1" id="KW-1133">Transmembrane helix</keyword>
<evidence type="ECO:0000256" key="1">
    <source>
        <dbReference type="SAM" id="Phobius"/>
    </source>
</evidence>
<dbReference type="SMR" id="A0A915ZWT8"/>
<comment type="caution">
    <text evidence="3">The sequence shown here is derived from an EMBL/GenBank/DDBJ whole genome shotgun (WGS) entry which is preliminary data.</text>
</comment>
<organism evidence="3 4">
    <name type="scientific">Rhizophagus irregularis</name>
    <dbReference type="NCBI Taxonomy" id="588596"/>
    <lineage>
        <taxon>Eukaryota</taxon>
        <taxon>Fungi</taxon>
        <taxon>Fungi incertae sedis</taxon>
        <taxon>Mucoromycota</taxon>
        <taxon>Glomeromycotina</taxon>
        <taxon>Glomeromycetes</taxon>
        <taxon>Glomerales</taxon>
        <taxon>Glomeraceae</taxon>
        <taxon>Rhizophagus</taxon>
    </lineage>
</organism>
<feature type="transmembrane region" description="Helical" evidence="1">
    <location>
        <begin position="12"/>
        <end position="30"/>
    </location>
</feature>
<dbReference type="VEuPathDB" id="FungiDB:RhiirFUN_013551"/>
<name>A0A915ZWT8_9GLOM</name>
<evidence type="ECO:0000313" key="3">
    <source>
        <dbReference type="EMBL" id="CAB5391334.1"/>
    </source>
</evidence>
<keyword evidence="1" id="KW-0812">Transmembrane</keyword>
<dbReference type="OrthoDB" id="2450588at2759"/>
<dbReference type="AlphaFoldDB" id="A0A915ZWT8"/>
<dbReference type="EMBL" id="CAGKOT010000072">
    <property type="protein sequence ID" value="CAB5391334.1"/>
    <property type="molecule type" value="Genomic_DNA"/>
</dbReference>
<dbReference type="Proteomes" id="UP000684084">
    <property type="component" value="Unassembled WGS sequence"/>
</dbReference>